<dbReference type="Proteomes" id="UP000054359">
    <property type="component" value="Unassembled WGS sequence"/>
</dbReference>
<comment type="similarity">
    <text evidence="1">Belongs to the EMC8/EMC9 family.</text>
</comment>
<dbReference type="PANTHER" id="PTHR12941:SF10">
    <property type="entry name" value="ER MEMBRANE PROTEIN COMPLEX SUBUNIT 8_9 HOMOLOG"/>
    <property type="match status" value="1"/>
</dbReference>
<dbReference type="CDD" id="cd08060">
    <property type="entry name" value="MPN_UPF0172"/>
    <property type="match status" value="1"/>
</dbReference>
<dbReference type="GO" id="GO:0072546">
    <property type="term" value="C:EMC complex"/>
    <property type="evidence" value="ECO:0007669"/>
    <property type="project" value="InterPro"/>
</dbReference>
<keyword evidence="4" id="KW-1185">Reference proteome</keyword>
<dbReference type="InterPro" id="IPR037518">
    <property type="entry name" value="MPN"/>
</dbReference>
<organism evidence="3 4">
    <name type="scientific">Stegodyphus mimosarum</name>
    <name type="common">African social velvet spider</name>
    <dbReference type="NCBI Taxonomy" id="407821"/>
    <lineage>
        <taxon>Eukaryota</taxon>
        <taxon>Metazoa</taxon>
        <taxon>Ecdysozoa</taxon>
        <taxon>Arthropoda</taxon>
        <taxon>Chelicerata</taxon>
        <taxon>Arachnida</taxon>
        <taxon>Araneae</taxon>
        <taxon>Araneomorphae</taxon>
        <taxon>Entelegynae</taxon>
        <taxon>Eresoidea</taxon>
        <taxon>Eresidae</taxon>
        <taxon>Stegodyphus</taxon>
    </lineage>
</organism>
<dbReference type="AlphaFoldDB" id="A0A087UXV2"/>
<dbReference type="STRING" id="407821.A0A087UXV2"/>
<dbReference type="Pfam" id="PF03665">
    <property type="entry name" value="UPF0172"/>
    <property type="match status" value="1"/>
</dbReference>
<accession>A0A087UXV2</accession>
<evidence type="ECO:0000256" key="1">
    <source>
        <dbReference type="ARBA" id="ARBA00007461"/>
    </source>
</evidence>
<gene>
    <name evidence="3" type="ORF">X975_19714</name>
</gene>
<feature type="non-terminal residue" evidence="3">
    <location>
        <position position="203"/>
    </location>
</feature>
<dbReference type="InterPro" id="IPR005366">
    <property type="entry name" value="EMC8/9"/>
</dbReference>
<evidence type="ECO:0000259" key="2">
    <source>
        <dbReference type="PROSITE" id="PS50249"/>
    </source>
</evidence>
<dbReference type="OrthoDB" id="194468at2759"/>
<sequence>MADIVIGVRAYCKMLLHAMKYPHHAVNGIFLAEKRRNKEHGCGTVNIIDCIPLFHLSLSLTPMLEVAMMQVDQYCKDNSLVIAGYYQANEHVKDSSPDFIAYRIAEKIYENFSDACLVMVDNQKMSLDCDDVAFHLYQFNDNRWKLKDKNSIHFEQGHKALTATAALLHSKMYRKLIDFDNHLDDISLDWNNQVINEEIDRCL</sequence>
<reference evidence="3 4" key="1">
    <citation type="submission" date="2013-11" db="EMBL/GenBank/DDBJ databases">
        <title>Genome sequencing of Stegodyphus mimosarum.</title>
        <authorList>
            <person name="Bechsgaard J."/>
        </authorList>
    </citation>
    <scope>NUCLEOTIDE SEQUENCE [LARGE SCALE GENOMIC DNA]</scope>
</reference>
<evidence type="ECO:0000313" key="4">
    <source>
        <dbReference type="Proteomes" id="UP000054359"/>
    </source>
</evidence>
<dbReference type="EMBL" id="KK122194">
    <property type="protein sequence ID" value="KFM82191.1"/>
    <property type="molecule type" value="Genomic_DNA"/>
</dbReference>
<name>A0A087UXV2_STEMI</name>
<proteinExistence type="inferred from homology"/>
<dbReference type="PANTHER" id="PTHR12941">
    <property type="entry name" value="ER MEMBRANE PROTEIN COMPLEX"/>
    <property type="match status" value="1"/>
</dbReference>
<protein>
    <submittedName>
        <fullName evidence="3">Neighbor of COX4</fullName>
    </submittedName>
</protein>
<feature type="domain" description="MPN" evidence="2">
    <location>
        <begin position="4"/>
        <end position="143"/>
    </location>
</feature>
<evidence type="ECO:0000313" key="3">
    <source>
        <dbReference type="EMBL" id="KFM82191.1"/>
    </source>
</evidence>
<dbReference type="OMA" id="PHCAING"/>
<dbReference type="PROSITE" id="PS50249">
    <property type="entry name" value="MPN"/>
    <property type="match status" value="1"/>
</dbReference>